<proteinExistence type="predicted"/>
<sequence>MNIYNSCNLFHQSIIIQLGEIIYSSLKLNERTDEDILQLINKNNPNMESMFDDLKYNFEKMYQEKDREILKIQQESHNNYIKGFEEGKRVYNMIVEEKQKLIEKQERDIEMLKPKEHLNTNQKGDEFEDMITTELIQKTDRFAYVEDTSNIKGSGDRICVFNDFKIMVECKHKNTITKQDIEQFKDHYISDIQVDKYQIAIMLAYSQNNIIEKGSWRIERYLDNNVVGYLTISKDYKREQVEQIIITFIEQVIDYYGSLKTKNDMIDEHELMYTMLNDIHRDIIHIEKYELKQIENIQTRYKEKQKLFQNYIDQCELKNIPIPIELQSSTISTDIFMNKLMDKILSINLDYMPKLKWKQWLIDKLELDDFYKNLLNKKGITRDYIINKNN</sequence>
<dbReference type="AlphaFoldDB" id="A0A6C0CXI5"/>
<name>A0A6C0CXI5_9ZZZZ</name>
<evidence type="ECO:0000313" key="1">
    <source>
        <dbReference type="EMBL" id="QHT09218.1"/>
    </source>
</evidence>
<accession>A0A6C0CXI5</accession>
<dbReference type="EMBL" id="MN739508">
    <property type="protein sequence ID" value="QHT09218.1"/>
    <property type="molecule type" value="Genomic_DNA"/>
</dbReference>
<organism evidence="1">
    <name type="scientific">viral metagenome</name>
    <dbReference type="NCBI Taxonomy" id="1070528"/>
    <lineage>
        <taxon>unclassified sequences</taxon>
        <taxon>metagenomes</taxon>
        <taxon>organismal metagenomes</taxon>
    </lineage>
</organism>
<protein>
    <submittedName>
        <fullName evidence="1">Uncharacterized protein</fullName>
    </submittedName>
</protein>
<reference evidence="1" key="1">
    <citation type="journal article" date="2020" name="Nature">
        <title>Giant virus diversity and host interactions through global metagenomics.</title>
        <authorList>
            <person name="Schulz F."/>
            <person name="Roux S."/>
            <person name="Paez-Espino D."/>
            <person name="Jungbluth S."/>
            <person name="Walsh D.A."/>
            <person name="Denef V.J."/>
            <person name="McMahon K.D."/>
            <person name="Konstantinidis K.T."/>
            <person name="Eloe-Fadrosh E.A."/>
            <person name="Kyrpides N.C."/>
            <person name="Woyke T."/>
        </authorList>
    </citation>
    <scope>NUCLEOTIDE SEQUENCE</scope>
    <source>
        <strain evidence="1">GVMAG-M-3300023110-24</strain>
    </source>
</reference>